<keyword evidence="3" id="KW-0460">Magnesium</keyword>
<dbReference type="InterPro" id="IPR013342">
    <property type="entry name" value="Mandelate_racemase_C"/>
</dbReference>
<dbReference type="GO" id="GO:0016052">
    <property type="term" value="P:carbohydrate catabolic process"/>
    <property type="evidence" value="ECO:0007669"/>
    <property type="project" value="TreeGrafter"/>
</dbReference>
<evidence type="ECO:0000313" key="6">
    <source>
        <dbReference type="Proteomes" id="UP000324758"/>
    </source>
</evidence>
<organism evidence="5 6">
    <name type="scientific">Bradyrhizobium rifense</name>
    <dbReference type="NCBI Taxonomy" id="515499"/>
    <lineage>
        <taxon>Bacteria</taxon>
        <taxon>Pseudomonadati</taxon>
        <taxon>Pseudomonadota</taxon>
        <taxon>Alphaproteobacteria</taxon>
        <taxon>Hyphomicrobiales</taxon>
        <taxon>Nitrobacteraceae</taxon>
        <taxon>Bradyrhizobium</taxon>
    </lineage>
</organism>
<dbReference type="Gene3D" id="3.30.390.10">
    <property type="entry name" value="Enolase-like, N-terminal domain"/>
    <property type="match status" value="1"/>
</dbReference>
<feature type="domain" description="Mandelate racemase/muconate lactonizing enzyme C-terminal" evidence="4">
    <location>
        <begin position="145"/>
        <end position="243"/>
    </location>
</feature>
<dbReference type="OrthoDB" id="9802699at2"/>
<dbReference type="SFLD" id="SFLDS00001">
    <property type="entry name" value="Enolase"/>
    <property type="match status" value="1"/>
</dbReference>
<gene>
    <name evidence="5" type="ORF">FXB40_33745</name>
</gene>
<comment type="cofactor">
    <cofactor evidence="1">
        <name>Mg(2+)</name>
        <dbReference type="ChEBI" id="CHEBI:18420"/>
    </cofactor>
</comment>
<sequence>MKISRLRTRVAHLPVAKPFSTGRYDVRLVDCVCVFLETDEGLVGEGMCYVTNGRRLKVLREMIVSLEHLVVGLELGQSGSFVVNAFNDVRAFGRQGISALAISAVEEALWDVRGKQFGVNISHILGACRTTVPSYVNSLWLSATIDELHKEAEGLVRQGFRAIKMHVGLPDPDKDVERVRAVREMLGPDVVLLVDAAQLIASPEASIKLARRIEEFDIGWYEEPVMGSNPLSEAKVAAAIDIPVATGEYTYNHQGIFELLQLKAADILMPDLQRMGGPTEFLKAAAICEAFDIPVSSHVFPQMSLALMACVPNASYHEYINWFDALYQEPLLRDERGASIVPNRPGWGFTIDPSVLAD</sequence>
<protein>
    <submittedName>
        <fullName evidence="5">Mandelate racemase/muconate lactonizing enzyme family protein</fullName>
    </submittedName>
</protein>
<keyword evidence="6" id="KW-1185">Reference proteome</keyword>
<evidence type="ECO:0000256" key="2">
    <source>
        <dbReference type="ARBA" id="ARBA00022723"/>
    </source>
</evidence>
<keyword evidence="2" id="KW-0479">Metal-binding</keyword>
<dbReference type="GO" id="GO:0016836">
    <property type="term" value="F:hydro-lyase activity"/>
    <property type="evidence" value="ECO:0007669"/>
    <property type="project" value="TreeGrafter"/>
</dbReference>
<dbReference type="SFLD" id="SFLDG00179">
    <property type="entry name" value="mandelate_racemase"/>
    <property type="match status" value="1"/>
</dbReference>
<dbReference type="AlphaFoldDB" id="A0A5D3K6Q8"/>
<dbReference type="PANTHER" id="PTHR13794">
    <property type="entry name" value="ENOLASE SUPERFAMILY, MANDELATE RACEMASE"/>
    <property type="match status" value="1"/>
</dbReference>
<dbReference type="PANTHER" id="PTHR13794:SF58">
    <property type="entry name" value="MITOCHONDRIAL ENOLASE SUPERFAMILY MEMBER 1"/>
    <property type="match status" value="1"/>
</dbReference>
<evidence type="ECO:0000256" key="1">
    <source>
        <dbReference type="ARBA" id="ARBA00001946"/>
    </source>
</evidence>
<reference evidence="5 6" key="1">
    <citation type="submission" date="2019-08" db="EMBL/GenBank/DDBJ databases">
        <title>Bradyrhizobium hipponensis sp. nov., a rhizobium isolated from a Lupinus angustifolius root nodule in Tunisia.</title>
        <authorList>
            <person name="Off K."/>
            <person name="Rejili M."/>
            <person name="Mars M."/>
            <person name="Brachmann A."/>
            <person name="Marin M."/>
        </authorList>
    </citation>
    <scope>NUCLEOTIDE SEQUENCE [LARGE SCALE GENOMIC DNA]</scope>
    <source>
        <strain evidence="5 6">CTAW71</strain>
    </source>
</reference>
<dbReference type="Pfam" id="PF13378">
    <property type="entry name" value="MR_MLE_C"/>
    <property type="match status" value="1"/>
</dbReference>
<dbReference type="InterPro" id="IPR029017">
    <property type="entry name" value="Enolase-like_N"/>
</dbReference>
<dbReference type="GO" id="GO:0000287">
    <property type="term" value="F:magnesium ion binding"/>
    <property type="evidence" value="ECO:0007669"/>
    <property type="project" value="TreeGrafter"/>
</dbReference>
<dbReference type="InterPro" id="IPR036849">
    <property type="entry name" value="Enolase-like_C_sf"/>
</dbReference>
<dbReference type="RefSeq" id="WP_148776600.1">
    <property type="nucleotide sequence ID" value="NZ_VSSS01000057.1"/>
</dbReference>
<name>A0A5D3K6Q8_9BRAD</name>
<dbReference type="Proteomes" id="UP000324758">
    <property type="component" value="Unassembled WGS sequence"/>
</dbReference>
<dbReference type="SUPFAM" id="SSF54826">
    <property type="entry name" value="Enolase N-terminal domain-like"/>
    <property type="match status" value="1"/>
</dbReference>
<accession>A0A5D3K6Q8</accession>
<dbReference type="Gene3D" id="3.20.20.120">
    <property type="entry name" value="Enolase-like C-terminal domain"/>
    <property type="match status" value="1"/>
</dbReference>
<dbReference type="SMART" id="SM00922">
    <property type="entry name" value="MR_MLE"/>
    <property type="match status" value="1"/>
</dbReference>
<evidence type="ECO:0000259" key="4">
    <source>
        <dbReference type="SMART" id="SM00922"/>
    </source>
</evidence>
<dbReference type="CDD" id="cd03316">
    <property type="entry name" value="MR_like"/>
    <property type="match status" value="1"/>
</dbReference>
<comment type="caution">
    <text evidence="5">The sequence shown here is derived from an EMBL/GenBank/DDBJ whole genome shotgun (WGS) entry which is preliminary data.</text>
</comment>
<evidence type="ECO:0000256" key="3">
    <source>
        <dbReference type="ARBA" id="ARBA00022842"/>
    </source>
</evidence>
<dbReference type="InterPro" id="IPR029065">
    <property type="entry name" value="Enolase_C-like"/>
</dbReference>
<dbReference type="Pfam" id="PF02746">
    <property type="entry name" value="MR_MLE_N"/>
    <property type="match status" value="1"/>
</dbReference>
<dbReference type="InterPro" id="IPR013341">
    <property type="entry name" value="Mandelate_racemase_N_dom"/>
</dbReference>
<evidence type="ECO:0000313" key="5">
    <source>
        <dbReference type="EMBL" id="TYL89905.1"/>
    </source>
</evidence>
<dbReference type="SUPFAM" id="SSF51604">
    <property type="entry name" value="Enolase C-terminal domain-like"/>
    <property type="match status" value="1"/>
</dbReference>
<dbReference type="InterPro" id="IPR046945">
    <property type="entry name" value="RHMD-like"/>
</dbReference>
<proteinExistence type="predicted"/>
<dbReference type="EMBL" id="VSSS01000057">
    <property type="protein sequence ID" value="TYL89905.1"/>
    <property type="molecule type" value="Genomic_DNA"/>
</dbReference>